<organism evidence="7 8">
    <name type="scientific">Falsibacillus pallidus</name>
    <dbReference type="NCBI Taxonomy" id="493781"/>
    <lineage>
        <taxon>Bacteria</taxon>
        <taxon>Bacillati</taxon>
        <taxon>Bacillota</taxon>
        <taxon>Bacilli</taxon>
        <taxon>Bacillales</taxon>
        <taxon>Bacillaceae</taxon>
        <taxon>Falsibacillus</taxon>
    </lineage>
</organism>
<keyword evidence="8" id="KW-1185">Reference proteome</keyword>
<dbReference type="Gene3D" id="1.10.10.10">
    <property type="entry name" value="Winged helix-like DNA-binding domain superfamily/Winged helix DNA-binding domain"/>
    <property type="match status" value="1"/>
</dbReference>
<dbReference type="SUPFAM" id="SSF88946">
    <property type="entry name" value="Sigma2 domain of RNA polymerase sigma factors"/>
    <property type="match status" value="1"/>
</dbReference>
<evidence type="ECO:0000259" key="5">
    <source>
        <dbReference type="Pfam" id="PF04542"/>
    </source>
</evidence>
<dbReference type="NCBIfam" id="TIGR02937">
    <property type="entry name" value="sigma70-ECF"/>
    <property type="match status" value="1"/>
</dbReference>
<dbReference type="RefSeq" id="WP_114746365.1">
    <property type="nucleotide sequence ID" value="NZ_QQAY01000010.1"/>
</dbReference>
<evidence type="ECO:0000313" key="7">
    <source>
        <dbReference type="EMBL" id="RDI41084.1"/>
    </source>
</evidence>
<dbReference type="Proteomes" id="UP000255326">
    <property type="component" value="Unassembled WGS sequence"/>
</dbReference>
<dbReference type="CDD" id="cd06171">
    <property type="entry name" value="Sigma70_r4"/>
    <property type="match status" value="1"/>
</dbReference>
<comment type="similarity">
    <text evidence="1">Belongs to the sigma-70 factor family. ECF subfamily.</text>
</comment>
<keyword evidence="2" id="KW-0805">Transcription regulation</keyword>
<dbReference type="SUPFAM" id="SSF88659">
    <property type="entry name" value="Sigma3 and sigma4 domains of RNA polymerase sigma factors"/>
    <property type="match status" value="1"/>
</dbReference>
<dbReference type="AlphaFoldDB" id="A0A370GFA8"/>
<evidence type="ECO:0000256" key="4">
    <source>
        <dbReference type="ARBA" id="ARBA00023163"/>
    </source>
</evidence>
<protein>
    <submittedName>
        <fullName evidence="7">RNA polymerase sigma-70 factor (ECF subfamily)</fullName>
    </submittedName>
</protein>
<gene>
    <name evidence="7" type="ORF">DFR59_11088</name>
</gene>
<evidence type="ECO:0000256" key="2">
    <source>
        <dbReference type="ARBA" id="ARBA00023015"/>
    </source>
</evidence>
<dbReference type="InterPro" id="IPR014284">
    <property type="entry name" value="RNA_pol_sigma-70_dom"/>
</dbReference>
<evidence type="ECO:0000256" key="3">
    <source>
        <dbReference type="ARBA" id="ARBA00023082"/>
    </source>
</evidence>
<feature type="domain" description="RNA polymerase sigma factor 70 region 4 type 2" evidence="6">
    <location>
        <begin position="116"/>
        <end position="166"/>
    </location>
</feature>
<keyword evidence="4" id="KW-0804">Transcription</keyword>
<keyword evidence="3" id="KW-0731">Sigma factor</keyword>
<accession>A0A370GFA8</accession>
<dbReference type="InterPro" id="IPR039425">
    <property type="entry name" value="RNA_pol_sigma-70-like"/>
</dbReference>
<dbReference type="Pfam" id="PF08281">
    <property type="entry name" value="Sigma70_r4_2"/>
    <property type="match status" value="1"/>
</dbReference>
<dbReference type="InterPro" id="IPR007627">
    <property type="entry name" value="RNA_pol_sigma70_r2"/>
</dbReference>
<dbReference type="InterPro" id="IPR013324">
    <property type="entry name" value="RNA_pol_sigma_r3/r4-like"/>
</dbReference>
<sequence>MTEHEELIKAQSGDHHAFNSLLRHYLPSAYQVAFMILRERAVADDAVQEALIRTYKSIHRFNPEIASFKTWFHQILLHVTWKMAKRKRFFSPWKELLDNSSEGQPEYVYLQGENQKELYQTIRKLSKKHQTVIILYYMQEFSVSEIASILTVSEGTIKSRLHYARGELKNELMSSPHGEISLKEGWTWNKN</sequence>
<dbReference type="PANTHER" id="PTHR43133">
    <property type="entry name" value="RNA POLYMERASE ECF-TYPE SIGMA FACTO"/>
    <property type="match status" value="1"/>
</dbReference>
<dbReference type="GO" id="GO:0003677">
    <property type="term" value="F:DNA binding"/>
    <property type="evidence" value="ECO:0007669"/>
    <property type="project" value="InterPro"/>
</dbReference>
<feature type="domain" description="RNA polymerase sigma-70 region 2" evidence="5">
    <location>
        <begin position="21"/>
        <end position="80"/>
    </location>
</feature>
<dbReference type="InterPro" id="IPR036388">
    <property type="entry name" value="WH-like_DNA-bd_sf"/>
</dbReference>
<reference evidence="7 8" key="1">
    <citation type="submission" date="2018-07" db="EMBL/GenBank/DDBJ databases">
        <title>Genomic Encyclopedia of Type Strains, Phase IV (KMG-IV): sequencing the most valuable type-strain genomes for metagenomic binning, comparative biology and taxonomic classification.</title>
        <authorList>
            <person name="Goeker M."/>
        </authorList>
    </citation>
    <scope>NUCLEOTIDE SEQUENCE [LARGE SCALE GENOMIC DNA]</scope>
    <source>
        <strain evidence="7 8">DSM 25281</strain>
    </source>
</reference>
<dbReference type="PANTHER" id="PTHR43133:SF51">
    <property type="entry name" value="RNA POLYMERASE SIGMA FACTOR"/>
    <property type="match status" value="1"/>
</dbReference>
<dbReference type="EMBL" id="QQAY01000010">
    <property type="protein sequence ID" value="RDI41084.1"/>
    <property type="molecule type" value="Genomic_DNA"/>
</dbReference>
<comment type="caution">
    <text evidence="7">The sequence shown here is derived from an EMBL/GenBank/DDBJ whole genome shotgun (WGS) entry which is preliminary data.</text>
</comment>
<dbReference type="InterPro" id="IPR013325">
    <property type="entry name" value="RNA_pol_sigma_r2"/>
</dbReference>
<evidence type="ECO:0000259" key="6">
    <source>
        <dbReference type="Pfam" id="PF08281"/>
    </source>
</evidence>
<dbReference type="InterPro" id="IPR013249">
    <property type="entry name" value="RNA_pol_sigma70_r4_t2"/>
</dbReference>
<dbReference type="Gene3D" id="1.10.1740.10">
    <property type="match status" value="1"/>
</dbReference>
<dbReference type="GO" id="GO:0006352">
    <property type="term" value="P:DNA-templated transcription initiation"/>
    <property type="evidence" value="ECO:0007669"/>
    <property type="project" value="InterPro"/>
</dbReference>
<dbReference type="OrthoDB" id="9784984at2"/>
<name>A0A370GFA8_9BACI</name>
<proteinExistence type="inferred from homology"/>
<evidence type="ECO:0000313" key="8">
    <source>
        <dbReference type="Proteomes" id="UP000255326"/>
    </source>
</evidence>
<dbReference type="GO" id="GO:0016987">
    <property type="term" value="F:sigma factor activity"/>
    <property type="evidence" value="ECO:0007669"/>
    <property type="project" value="UniProtKB-KW"/>
</dbReference>
<dbReference type="Pfam" id="PF04542">
    <property type="entry name" value="Sigma70_r2"/>
    <property type="match status" value="1"/>
</dbReference>
<evidence type="ECO:0000256" key="1">
    <source>
        <dbReference type="ARBA" id="ARBA00010641"/>
    </source>
</evidence>